<keyword evidence="3 7" id="KW-1133">Transmembrane helix</keyword>
<keyword evidence="2 7" id="KW-0812">Transmembrane</keyword>
<organism evidence="8 9">
    <name type="scientific">Edaphosphingomonas laterariae</name>
    <dbReference type="NCBI Taxonomy" id="861865"/>
    <lineage>
        <taxon>Bacteria</taxon>
        <taxon>Pseudomonadati</taxon>
        <taxon>Pseudomonadota</taxon>
        <taxon>Alphaproteobacteria</taxon>
        <taxon>Sphingomonadales</taxon>
        <taxon>Rhizorhabdaceae</taxon>
        <taxon>Edaphosphingomonas</taxon>
    </lineage>
</organism>
<dbReference type="GO" id="GO:0009252">
    <property type="term" value="P:peptidoglycan biosynthetic process"/>
    <property type="evidence" value="ECO:0007669"/>
    <property type="project" value="UniProtKB-UniRule"/>
</dbReference>
<dbReference type="Gene3D" id="3.30.1490.480">
    <property type="entry name" value="Endolytic murein transglycosylase"/>
    <property type="match status" value="1"/>
</dbReference>
<dbReference type="Proteomes" id="UP000198281">
    <property type="component" value="Unassembled WGS sequence"/>
</dbReference>
<dbReference type="CDD" id="cd08010">
    <property type="entry name" value="MltG_like"/>
    <property type="match status" value="1"/>
</dbReference>
<dbReference type="NCBIfam" id="TIGR00247">
    <property type="entry name" value="endolytic transglycosylase MltG"/>
    <property type="match status" value="1"/>
</dbReference>
<comment type="function">
    <text evidence="7">Functions as a peptidoglycan terminase that cleaves nascent peptidoglycan strands endolytically to terminate their elongation.</text>
</comment>
<protein>
    <recommendedName>
        <fullName evidence="7">Endolytic murein transglycosylase</fullName>
        <ecNumber evidence="7">4.2.2.29</ecNumber>
    </recommendedName>
    <alternativeName>
        <fullName evidence="7">Peptidoglycan lytic transglycosylase</fullName>
    </alternativeName>
    <alternativeName>
        <fullName evidence="7">Peptidoglycan polymerization terminase</fullName>
    </alternativeName>
</protein>
<keyword evidence="5 7" id="KW-0456">Lyase</keyword>
<proteinExistence type="inferred from homology"/>
<evidence type="ECO:0000256" key="2">
    <source>
        <dbReference type="ARBA" id="ARBA00022692"/>
    </source>
</evidence>
<dbReference type="GO" id="GO:0071555">
    <property type="term" value="P:cell wall organization"/>
    <property type="evidence" value="ECO:0007669"/>
    <property type="project" value="UniProtKB-KW"/>
</dbReference>
<evidence type="ECO:0000256" key="1">
    <source>
        <dbReference type="ARBA" id="ARBA00022475"/>
    </source>
</evidence>
<dbReference type="PANTHER" id="PTHR30518">
    <property type="entry name" value="ENDOLYTIC MUREIN TRANSGLYCOSYLASE"/>
    <property type="match status" value="1"/>
</dbReference>
<dbReference type="AlphaFoldDB" id="A0A239BJF5"/>
<dbReference type="Pfam" id="PF02618">
    <property type="entry name" value="YceG"/>
    <property type="match status" value="1"/>
</dbReference>
<dbReference type="GO" id="GO:0005886">
    <property type="term" value="C:plasma membrane"/>
    <property type="evidence" value="ECO:0007669"/>
    <property type="project" value="UniProtKB-SubCell"/>
</dbReference>
<evidence type="ECO:0000313" key="8">
    <source>
        <dbReference type="EMBL" id="SNS08110.1"/>
    </source>
</evidence>
<reference evidence="9" key="1">
    <citation type="submission" date="2017-06" db="EMBL/GenBank/DDBJ databases">
        <authorList>
            <person name="Varghese N."/>
            <person name="Submissions S."/>
        </authorList>
    </citation>
    <scope>NUCLEOTIDE SEQUENCE [LARGE SCALE GENOMIC DNA]</scope>
    <source>
        <strain evidence="9">LNB2</strain>
    </source>
</reference>
<comment type="catalytic activity">
    <reaction evidence="7">
        <text>a peptidoglycan chain = a peptidoglycan chain with N-acetyl-1,6-anhydromuramyl-[peptide] at the reducing end + a peptidoglycan chain with N-acetylglucosamine at the non-reducing end.</text>
        <dbReference type="EC" id="4.2.2.29"/>
    </reaction>
</comment>
<evidence type="ECO:0000256" key="5">
    <source>
        <dbReference type="ARBA" id="ARBA00023239"/>
    </source>
</evidence>
<evidence type="ECO:0000256" key="3">
    <source>
        <dbReference type="ARBA" id="ARBA00022989"/>
    </source>
</evidence>
<dbReference type="HAMAP" id="MF_02065">
    <property type="entry name" value="MltG"/>
    <property type="match status" value="1"/>
</dbReference>
<keyword evidence="7" id="KW-0997">Cell inner membrane</keyword>
<dbReference type="RefSeq" id="WP_089217740.1">
    <property type="nucleotide sequence ID" value="NZ_FZOS01000001.1"/>
</dbReference>
<dbReference type="EMBL" id="FZOS01000001">
    <property type="protein sequence ID" value="SNS08110.1"/>
    <property type="molecule type" value="Genomic_DNA"/>
</dbReference>
<evidence type="ECO:0000256" key="4">
    <source>
        <dbReference type="ARBA" id="ARBA00023136"/>
    </source>
</evidence>
<keyword evidence="4 7" id="KW-0472">Membrane</keyword>
<dbReference type="Gene3D" id="3.30.160.60">
    <property type="entry name" value="Classic Zinc Finger"/>
    <property type="match status" value="1"/>
</dbReference>
<comment type="subcellular location">
    <subcellularLocation>
        <location evidence="7">Cell inner membrane</location>
        <topology evidence="7">Single-pass membrane protein</topology>
    </subcellularLocation>
</comment>
<evidence type="ECO:0000313" key="9">
    <source>
        <dbReference type="Proteomes" id="UP000198281"/>
    </source>
</evidence>
<evidence type="ECO:0000256" key="7">
    <source>
        <dbReference type="HAMAP-Rule" id="MF_02065"/>
    </source>
</evidence>
<feature type="site" description="Important for catalytic activity" evidence="7">
    <location>
        <position position="208"/>
    </location>
</feature>
<name>A0A239BJF5_9SPHN</name>
<keyword evidence="1 7" id="KW-1003">Cell membrane</keyword>
<feature type="transmembrane region" description="Helical" evidence="7">
    <location>
        <begin position="12"/>
        <end position="34"/>
    </location>
</feature>
<dbReference type="InterPro" id="IPR003770">
    <property type="entry name" value="MLTG-like"/>
</dbReference>
<keyword evidence="9" id="KW-1185">Reference proteome</keyword>
<comment type="similarity">
    <text evidence="7">Belongs to the transglycosylase MltG family.</text>
</comment>
<dbReference type="PANTHER" id="PTHR30518:SF2">
    <property type="entry name" value="ENDOLYTIC MUREIN TRANSGLYCOSYLASE"/>
    <property type="match status" value="1"/>
</dbReference>
<evidence type="ECO:0000256" key="6">
    <source>
        <dbReference type="ARBA" id="ARBA00023316"/>
    </source>
</evidence>
<dbReference type="OrthoDB" id="9814591at2"/>
<gene>
    <name evidence="7" type="primary">mltG</name>
    <name evidence="8" type="ORF">SAMN06295912_101218</name>
</gene>
<dbReference type="GO" id="GO:0008932">
    <property type="term" value="F:lytic endotransglycosylase activity"/>
    <property type="evidence" value="ECO:0007669"/>
    <property type="project" value="UniProtKB-UniRule"/>
</dbReference>
<dbReference type="EC" id="4.2.2.29" evidence="7"/>
<sequence length="332" mass="36215">MARKRKRSSGSGRIGCLFLIVLAVAIGTAAYFWYDWGISGPAAEPVAITIAEGASLTSAAKALQEKGAIRSKDSFLRFAKLFGSDAPIRTGEYEVPAHATGAEILEMLQSGKVKQRFVTIPEGMPSVLVRERLMKEPLLTGAVETPAEGSVLPDSYAFQSGEERAAVLARMQKAMDEALAEAWKARKPTTVVKTPREAVILASIVEKETALPSERRTVAAVYSNRLRIGMRLQADPTTIYPITKGKPLGRRIRQSELRAVNDYNTYAIAGLPVGPIANPGRESIEAVLDPAESKALYFVADGKGGHVFSDTLEQHDANVRKWYKLRRDRGEM</sequence>
<accession>A0A239BJF5</accession>
<keyword evidence="6 7" id="KW-0961">Cell wall biogenesis/degradation</keyword>